<dbReference type="Proteomes" id="UP000288805">
    <property type="component" value="Unassembled WGS sequence"/>
</dbReference>
<dbReference type="AlphaFoldDB" id="A0A438CAZ6"/>
<keyword evidence="1" id="KW-0349">Heme</keyword>
<dbReference type="PANTHER" id="PTHR47947">
    <property type="entry name" value="CYTOCHROME P450 82C3-RELATED"/>
    <property type="match status" value="1"/>
</dbReference>
<reference evidence="6 7" key="1">
    <citation type="journal article" date="2018" name="PLoS Genet.">
        <title>Population sequencing reveals clonal diversity and ancestral inbreeding in the grapevine cultivar Chardonnay.</title>
        <authorList>
            <person name="Roach M.J."/>
            <person name="Johnson D.L."/>
            <person name="Bohlmann J."/>
            <person name="van Vuuren H.J."/>
            <person name="Jones S.J."/>
            <person name="Pretorius I.S."/>
            <person name="Schmidt S.A."/>
            <person name="Borneman A.R."/>
        </authorList>
    </citation>
    <scope>NUCLEOTIDE SEQUENCE [LARGE SCALE GENOMIC DNA]</scope>
    <source>
        <strain evidence="7">cv. Chardonnay</strain>
        <tissue evidence="6">Leaf</tissue>
    </source>
</reference>
<evidence type="ECO:0000256" key="5">
    <source>
        <dbReference type="ARBA" id="ARBA00023033"/>
    </source>
</evidence>
<dbReference type="PANTHER" id="PTHR47947:SF8">
    <property type="entry name" value="CYTOCHROME P450 82C4-LIKE"/>
    <property type="match status" value="1"/>
</dbReference>
<keyword evidence="4" id="KW-0408">Iron</keyword>
<keyword evidence="2" id="KW-0479">Metal-binding</keyword>
<dbReference type="InterPro" id="IPR036396">
    <property type="entry name" value="Cyt_P450_sf"/>
</dbReference>
<keyword evidence="5" id="KW-0503">Monooxygenase</keyword>
<dbReference type="SUPFAM" id="SSF48264">
    <property type="entry name" value="Cytochrome P450"/>
    <property type="match status" value="1"/>
</dbReference>
<dbReference type="GO" id="GO:0004497">
    <property type="term" value="F:monooxygenase activity"/>
    <property type="evidence" value="ECO:0007669"/>
    <property type="project" value="UniProtKB-KW"/>
</dbReference>
<dbReference type="Gene3D" id="1.10.630.10">
    <property type="entry name" value="Cytochrome P450"/>
    <property type="match status" value="1"/>
</dbReference>
<dbReference type="EMBL" id="QGNW01002369">
    <property type="protein sequence ID" value="RVW20421.1"/>
    <property type="molecule type" value="Genomic_DNA"/>
</dbReference>
<comment type="caution">
    <text evidence="6">The sequence shown here is derived from an EMBL/GenBank/DDBJ whole genome shotgun (WGS) entry which is preliminary data.</text>
</comment>
<gene>
    <name evidence="6" type="primary">C7H23_12</name>
    <name evidence="6" type="ORF">CK203_112227</name>
</gene>
<evidence type="ECO:0000313" key="6">
    <source>
        <dbReference type="EMBL" id="RVW20421.1"/>
    </source>
</evidence>
<evidence type="ECO:0000256" key="2">
    <source>
        <dbReference type="ARBA" id="ARBA00022723"/>
    </source>
</evidence>
<accession>A0A438CAZ6</accession>
<evidence type="ECO:0000256" key="1">
    <source>
        <dbReference type="ARBA" id="ARBA00022617"/>
    </source>
</evidence>
<proteinExistence type="predicted"/>
<name>A0A438CAZ6_VITVI</name>
<evidence type="ECO:0000256" key="3">
    <source>
        <dbReference type="ARBA" id="ARBA00023002"/>
    </source>
</evidence>
<dbReference type="GO" id="GO:0005506">
    <property type="term" value="F:iron ion binding"/>
    <property type="evidence" value="ECO:0007669"/>
    <property type="project" value="InterPro"/>
</dbReference>
<dbReference type="InterPro" id="IPR050651">
    <property type="entry name" value="Plant_Cytochrome_P450_Monoox"/>
</dbReference>
<protein>
    <submittedName>
        <fullName evidence="6">Cytochrome P450 CYP82H23</fullName>
    </submittedName>
</protein>
<sequence length="208" mass="22825">MADKHGSIFCFHIGLRKTSVVSSWEVAKECFTTMDKAFATQPRSLAGKLMGYDHAMFGFSPCRAYCHDVRKLASIVLDCVGLYTITRIQLTCDQSTNSGESGAMCSFNGSRVRTGCLSALYPLITEGGGVEMLGQLKVIELPVSSQGLSSPVSSIVGIKLPDQLVGVEHFSSHQLELLNHVRDSEVKLFIKELYGQWIQNGIDLSWSR</sequence>
<dbReference type="GO" id="GO:0016705">
    <property type="term" value="F:oxidoreductase activity, acting on paired donors, with incorporation or reduction of molecular oxygen"/>
    <property type="evidence" value="ECO:0007669"/>
    <property type="project" value="InterPro"/>
</dbReference>
<evidence type="ECO:0000313" key="7">
    <source>
        <dbReference type="Proteomes" id="UP000288805"/>
    </source>
</evidence>
<organism evidence="6 7">
    <name type="scientific">Vitis vinifera</name>
    <name type="common">Grape</name>
    <dbReference type="NCBI Taxonomy" id="29760"/>
    <lineage>
        <taxon>Eukaryota</taxon>
        <taxon>Viridiplantae</taxon>
        <taxon>Streptophyta</taxon>
        <taxon>Embryophyta</taxon>
        <taxon>Tracheophyta</taxon>
        <taxon>Spermatophyta</taxon>
        <taxon>Magnoliopsida</taxon>
        <taxon>eudicotyledons</taxon>
        <taxon>Gunneridae</taxon>
        <taxon>Pentapetalae</taxon>
        <taxon>rosids</taxon>
        <taxon>Vitales</taxon>
        <taxon>Vitaceae</taxon>
        <taxon>Viteae</taxon>
        <taxon>Vitis</taxon>
    </lineage>
</organism>
<evidence type="ECO:0000256" key="4">
    <source>
        <dbReference type="ARBA" id="ARBA00023004"/>
    </source>
</evidence>
<dbReference type="GO" id="GO:0020037">
    <property type="term" value="F:heme binding"/>
    <property type="evidence" value="ECO:0007669"/>
    <property type="project" value="InterPro"/>
</dbReference>
<keyword evidence="3" id="KW-0560">Oxidoreductase</keyword>